<dbReference type="InterPro" id="IPR003749">
    <property type="entry name" value="ThiS/MoaD-like"/>
</dbReference>
<reference evidence="1 2" key="1">
    <citation type="journal article" date="2019" name="Int. J. Syst. Evol. Microbiol.">
        <title>The Global Catalogue of Microorganisms (GCM) 10K type strain sequencing project: providing services to taxonomists for standard genome sequencing and annotation.</title>
        <authorList>
            <consortium name="The Broad Institute Genomics Platform"/>
            <consortium name="The Broad Institute Genome Sequencing Center for Infectious Disease"/>
            <person name="Wu L."/>
            <person name="Ma J."/>
        </authorList>
    </citation>
    <scope>NUCLEOTIDE SEQUENCE [LARGE SCALE GENOMIC DNA]</scope>
    <source>
        <strain evidence="1 2">Y73</strain>
    </source>
</reference>
<evidence type="ECO:0000313" key="1">
    <source>
        <dbReference type="EMBL" id="MFC6889955.1"/>
    </source>
</evidence>
<dbReference type="Gene3D" id="3.10.20.30">
    <property type="match status" value="1"/>
</dbReference>
<comment type="caution">
    <text evidence="1">The sequence shown here is derived from an EMBL/GenBank/DDBJ whole genome shotgun (WGS) entry which is preliminary data.</text>
</comment>
<dbReference type="InterPro" id="IPR016155">
    <property type="entry name" value="Mopterin_synth/thiamin_S_b"/>
</dbReference>
<dbReference type="InterPro" id="IPR010038">
    <property type="entry name" value="MoaD_arc-typ"/>
</dbReference>
<evidence type="ECO:0000313" key="2">
    <source>
        <dbReference type="Proteomes" id="UP001596333"/>
    </source>
</evidence>
<dbReference type="SUPFAM" id="SSF54285">
    <property type="entry name" value="MoaD/ThiS"/>
    <property type="match status" value="1"/>
</dbReference>
<dbReference type="InterPro" id="IPR054834">
    <property type="entry name" value="SAMP1_3"/>
</dbReference>
<dbReference type="AlphaFoldDB" id="A0ABD5UKB6"/>
<dbReference type="NCBIfam" id="NF041918">
    <property type="entry name" value="SAMP1"/>
    <property type="match status" value="1"/>
</dbReference>
<dbReference type="RefSeq" id="WP_379769303.1">
    <property type="nucleotide sequence ID" value="NZ_JBHSXI010000013.1"/>
</dbReference>
<sequence>MQIECKLFGPFREDAGVENVGGEYDPGTTVGELLRALEAEYSPLAGRIVDADGDGTEGSTVVSVNEKHINHLDGLSTELEEGDVVRIVPAVYGG</sequence>
<dbReference type="PANTHER" id="PTHR38031:SF1">
    <property type="entry name" value="SULFUR CARRIER PROTEIN CYSO"/>
    <property type="match status" value="1"/>
</dbReference>
<keyword evidence="2" id="KW-1185">Reference proteome</keyword>
<accession>A0ABD5UKB6</accession>
<proteinExistence type="predicted"/>
<dbReference type="Pfam" id="PF02597">
    <property type="entry name" value="ThiS"/>
    <property type="match status" value="1"/>
</dbReference>
<dbReference type="PANTHER" id="PTHR38031">
    <property type="entry name" value="SULFUR CARRIER PROTEIN SLR0821-RELATED"/>
    <property type="match status" value="1"/>
</dbReference>
<gene>
    <name evidence="1" type="ORF">ACFQEY_13155</name>
</gene>
<protein>
    <submittedName>
        <fullName evidence="1">Ubiquitin-like small modifier protein 1</fullName>
    </submittedName>
</protein>
<dbReference type="EMBL" id="JBHSXI010000013">
    <property type="protein sequence ID" value="MFC6889955.1"/>
    <property type="molecule type" value="Genomic_DNA"/>
</dbReference>
<organism evidence="1 2">
    <name type="scientific">Halorubrum trueperi</name>
    <dbReference type="NCBI Taxonomy" id="2004704"/>
    <lineage>
        <taxon>Archaea</taxon>
        <taxon>Methanobacteriati</taxon>
        <taxon>Methanobacteriota</taxon>
        <taxon>Stenosarchaea group</taxon>
        <taxon>Halobacteria</taxon>
        <taxon>Halobacteriales</taxon>
        <taxon>Haloferacaceae</taxon>
        <taxon>Halorubrum</taxon>
    </lineage>
</organism>
<dbReference type="InterPro" id="IPR012675">
    <property type="entry name" value="Beta-grasp_dom_sf"/>
</dbReference>
<dbReference type="NCBIfam" id="TIGR01687">
    <property type="entry name" value="moaD_arch"/>
    <property type="match status" value="1"/>
</dbReference>
<name>A0ABD5UKB6_9EURY</name>
<dbReference type="Proteomes" id="UP001596333">
    <property type="component" value="Unassembled WGS sequence"/>
</dbReference>
<dbReference type="InterPro" id="IPR052045">
    <property type="entry name" value="Sulfur_Carrier/Prot_Modifier"/>
</dbReference>